<feature type="domain" description="Ribosomal RNA methyltransferase FtsJ" evidence="2">
    <location>
        <begin position="339"/>
        <end position="436"/>
    </location>
</feature>
<dbReference type="CDD" id="cd02440">
    <property type="entry name" value="AdoMet_MTases"/>
    <property type="match status" value="1"/>
</dbReference>
<dbReference type="RefSeq" id="XP_002508711.1">
    <property type="nucleotide sequence ID" value="XM_002508665.1"/>
</dbReference>
<dbReference type="InterPro" id="IPR029063">
    <property type="entry name" value="SAM-dependent_MTases_sf"/>
</dbReference>
<dbReference type="AlphaFoldDB" id="C1FIB9"/>
<organism evidence="3 4">
    <name type="scientific">Micromonas commoda (strain RCC299 / NOUM17 / CCMP2709)</name>
    <name type="common">Picoplanktonic green alga</name>
    <dbReference type="NCBI Taxonomy" id="296587"/>
    <lineage>
        <taxon>Eukaryota</taxon>
        <taxon>Viridiplantae</taxon>
        <taxon>Chlorophyta</taxon>
        <taxon>Mamiellophyceae</taxon>
        <taxon>Mamiellales</taxon>
        <taxon>Mamiellaceae</taxon>
        <taxon>Micromonas</taxon>
    </lineage>
</organism>
<proteinExistence type="predicted"/>
<evidence type="ECO:0000313" key="3">
    <source>
        <dbReference type="EMBL" id="ACO69969.1"/>
    </source>
</evidence>
<dbReference type="InterPro" id="IPR002877">
    <property type="entry name" value="RNA_MeTrfase_FtsJ_dom"/>
</dbReference>
<dbReference type="GO" id="GO:0008168">
    <property type="term" value="F:methyltransferase activity"/>
    <property type="evidence" value="ECO:0007669"/>
    <property type="project" value="InterPro"/>
</dbReference>
<dbReference type="InParanoid" id="C1FIB9"/>
<protein>
    <recommendedName>
        <fullName evidence="2">Ribosomal RNA methyltransferase FtsJ domain-containing protein</fullName>
    </recommendedName>
</protein>
<name>C1FIB9_MICCC</name>
<dbReference type="GO" id="GO:0032259">
    <property type="term" value="P:methylation"/>
    <property type="evidence" value="ECO:0007669"/>
    <property type="project" value="InterPro"/>
</dbReference>
<dbReference type="SUPFAM" id="SSF53335">
    <property type="entry name" value="S-adenosyl-L-methionine-dependent methyltransferases"/>
    <property type="match status" value="1"/>
</dbReference>
<dbReference type="KEGG" id="mis:MICPUN_102624"/>
<evidence type="ECO:0000256" key="1">
    <source>
        <dbReference type="SAM" id="MobiDB-lite"/>
    </source>
</evidence>
<sequence length="602" mass="64773">MTKPRAMLAGDDPSADPLLSCLAAIRAPPRELETAPRTADGSRLLCKRFCRADGGSCARPDCPDAHVPIAQRQTCWTLDRYGVCAREEARRADPKAPRCWFPHPVPPPADHHIALQVEVGMSDRVVSRCRELLGADAVVGAARADLSRNGDVLVLVTAGHRGVANAARILADDEHLAARIKRAYATGANHAADRKGDERNERGGDEGVLFADASVVGDDADALDATLREKLASLVDAALGGEKDSSFAARIRVRCFPPRLRDVVLEALEARPVLGGSHGWETCARVDDATHALDVVAVRGRAHVTVWSLDRTGPDSLRAWLMDAGEAARKRRTDAGAMCRAFHKIEEATARAGVAIERTWRCVDVGAAPGGWTQWLCARLDAACGGEVFAVDPAELGDFKNGRLPPNVTHLKMRGEDAVETVRRAGDVDLLVCDANVSPETATGIVSAFVPALRRGATLVLTFKDATKGYAEWRRQMESATDTLTAIGFESPRIFHLFSNCSREKTLVAKFAGGRDEKRTGAGVPARAEASSRKASRDADRSRLLLARSLAVFATMPGEFAEAHIKARGFAPPPNGSVRLMRGRLLKILSDEVIAESSWHAS</sequence>
<dbReference type="GeneID" id="8246988"/>
<evidence type="ECO:0000313" key="4">
    <source>
        <dbReference type="Proteomes" id="UP000002009"/>
    </source>
</evidence>
<gene>
    <name evidence="3" type="ORF">MICPUN_102624</name>
</gene>
<dbReference type="eggNOG" id="ENOG502SA0J">
    <property type="taxonomic scope" value="Eukaryota"/>
</dbReference>
<feature type="region of interest" description="Disordered" evidence="1">
    <location>
        <begin position="516"/>
        <end position="535"/>
    </location>
</feature>
<dbReference type="Gene3D" id="3.40.50.150">
    <property type="entry name" value="Vaccinia Virus protein VP39"/>
    <property type="match status" value="1"/>
</dbReference>
<dbReference type="OMA" id="VCDANMH"/>
<dbReference type="Pfam" id="PF01728">
    <property type="entry name" value="FtsJ"/>
    <property type="match status" value="1"/>
</dbReference>
<dbReference type="Proteomes" id="UP000002009">
    <property type="component" value="Chromosome 10"/>
</dbReference>
<dbReference type="OrthoDB" id="497300at2759"/>
<keyword evidence="4" id="KW-1185">Reference proteome</keyword>
<reference evidence="3 4" key="1">
    <citation type="journal article" date="2009" name="Science">
        <title>Green evolution and dynamic adaptations revealed by genomes of the marine picoeukaryotes Micromonas.</title>
        <authorList>
            <person name="Worden A.Z."/>
            <person name="Lee J.H."/>
            <person name="Mock T."/>
            <person name="Rouze P."/>
            <person name="Simmons M.P."/>
            <person name="Aerts A.L."/>
            <person name="Allen A.E."/>
            <person name="Cuvelier M.L."/>
            <person name="Derelle E."/>
            <person name="Everett M.V."/>
            <person name="Foulon E."/>
            <person name="Grimwood J."/>
            <person name="Gundlach H."/>
            <person name="Henrissat B."/>
            <person name="Napoli C."/>
            <person name="McDonald S.M."/>
            <person name="Parker M.S."/>
            <person name="Rombauts S."/>
            <person name="Salamov A."/>
            <person name="Von Dassow P."/>
            <person name="Badger J.H."/>
            <person name="Coutinho P.M."/>
            <person name="Demir E."/>
            <person name="Dubchak I."/>
            <person name="Gentemann C."/>
            <person name="Eikrem W."/>
            <person name="Gready J.E."/>
            <person name="John U."/>
            <person name="Lanier W."/>
            <person name="Lindquist E.A."/>
            <person name="Lucas S."/>
            <person name="Mayer K.F."/>
            <person name="Moreau H."/>
            <person name="Not F."/>
            <person name="Otillar R."/>
            <person name="Panaud O."/>
            <person name="Pangilinan J."/>
            <person name="Paulsen I."/>
            <person name="Piegu B."/>
            <person name="Poliakov A."/>
            <person name="Robbens S."/>
            <person name="Schmutz J."/>
            <person name="Toulza E."/>
            <person name="Wyss T."/>
            <person name="Zelensky A."/>
            <person name="Zhou K."/>
            <person name="Armbrust E.V."/>
            <person name="Bhattacharya D."/>
            <person name="Goodenough U.W."/>
            <person name="Van de Peer Y."/>
            <person name="Grigoriev I.V."/>
        </authorList>
    </citation>
    <scope>NUCLEOTIDE SEQUENCE [LARGE SCALE GENOMIC DNA]</scope>
    <source>
        <strain evidence="4">RCC299 / NOUM17</strain>
    </source>
</reference>
<dbReference type="EMBL" id="CP001576">
    <property type="protein sequence ID" value="ACO69969.1"/>
    <property type="molecule type" value="Genomic_DNA"/>
</dbReference>
<evidence type="ECO:0000259" key="2">
    <source>
        <dbReference type="Pfam" id="PF01728"/>
    </source>
</evidence>
<accession>C1FIB9</accession>